<evidence type="ECO:0000256" key="1">
    <source>
        <dbReference type="SAM" id="Coils"/>
    </source>
</evidence>
<feature type="compositionally biased region" description="Basic residues" evidence="2">
    <location>
        <begin position="1"/>
        <end position="10"/>
    </location>
</feature>
<protein>
    <submittedName>
        <fullName evidence="3">Uncharacterized protein</fullName>
    </submittedName>
</protein>
<dbReference type="AlphaFoldDB" id="A0A383V9J6"/>
<reference evidence="3 5" key="1">
    <citation type="submission" date="2016-10" db="EMBL/GenBank/DDBJ databases">
        <authorList>
            <person name="Cai Z."/>
        </authorList>
    </citation>
    <scope>NUCLEOTIDE SEQUENCE [LARGE SCALE GENOMIC DNA]</scope>
</reference>
<evidence type="ECO:0000313" key="3">
    <source>
        <dbReference type="EMBL" id="SZX61419.1"/>
    </source>
</evidence>
<name>A0A383V9J6_TETOB</name>
<evidence type="ECO:0000256" key="2">
    <source>
        <dbReference type="SAM" id="MobiDB-lite"/>
    </source>
</evidence>
<proteinExistence type="predicted"/>
<keyword evidence="5" id="KW-1185">Reference proteome</keyword>
<feature type="region of interest" description="Disordered" evidence="2">
    <location>
        <begin position="1"/>
        <end position="20"/>
    </location>
</feature>
<dbReference type="EMBL" id="FNXT01001219">
    <property type="protein sequence ID" value="SZX74732.1"/>
    <property type="molecule type" value="Genomic_DNA"/>
</dbReference>
<gene>
    <name evidence="4" type="ORF">BQ4739_LOCUS15050</name>
    <name evidence="3" type="ORF">BQ4739_LOCUS1915</name>
</gene>
<dbReference type="Proteomes" id="UP000256970">
    <property type="component" value="Unassembled WGS sequence"/>
</dbReference>
<evidence type="ECO:0000313" key="4">
    <source>
        <dbReference type="EMBL" id="SZX74732.1"/>
    </source>
</evidence>
<organism evidence="3 5">
    <name type="scientific">Tetradesmus obliquus</name>
    <name type="common">Green alga</name>
    <name type="synonym">Acutodesmus obliquus</name>
    <dbReference type="NCBI Taxonomy" id="3088"/>
    <lineage>
        <taxon>Eukaryota</taxon>
        <taxon>Viridiplantae</taxon>
        <taxon>Chlorophyta</taxon>
        <taxon>core chlorophytes</taxon>
        <taxon>Chlorophyceae</taxon>
        <taxon>CS clade</taxon>
        <taxon>Sphaeropleales</taxon>
        <taxon>Scenedesmaceae</taxon>
        <taxon>Tetradesmus</taxon>
    </lineage>
</organism>
<evidence type="ECO:0000313" key="5">
    <source>
        <dbReference type="Proteomes" id="UP000256970"/>
    </source>
</evidence>
<dbReference type="EMBL" id="FNXT01000141">
    <property type="protein sequence ID" value="SZX61419.1"/>
    <property type="molecule type" value="Genomic_DNA"/>
</dbReference>
<keyword evidence="1" id="KW-0175">Coiled coil</keyword>
<sequence>MPRKGKHPRSAPRLTPRELASSKDASVAAWLPATTAISAASTLDDLHQQQQWLQDMQHTLSKPGASWEMSTALCDVLCSLVRKLCQLLGREEPSALLQQHLRISLQTLEVHCCVLAILLRVWCAVEANMLQQQQQQQQHDETERERVATGSTRWANRKIANEQLLHPLASACDTLSKALEQQQQQQQQAAGEQQREQQQALDAYAHRLLLSGILE</sequence>
<accession>A0A383V9J6</accession>
<feature type="coiled-coil region" evidence="1">
    <location>
        <begin position="172"/>
        <end position="199"/>
    </location>
</feature>